<reference evidence="6 7" key="1">
    <citation type="submission" date="2023-09" db="EMBL/GenBank/DDBJ databases">
        <title>Complete genome of Streptomyces roseicoloratus T14.</title>
        <authorList>
            <person name="Bashizi T."/>
            <person name="Kim M.-J."/>
            <person name="Lee G."/>
            <person name="Tagele S.B."/>
            <person name="Shin J.-H."/>
        </authorList>
    </citation>
    <scope>NUCLEOTIDE SEQUENCE [LARGE SCALE GENOMIC DNA]</scope>
    <source>
        <strain evidence="6 7">T14</strain>
    </source>
</reference>
<feature type="region of interest" description="Disordered" evidence="3">
    <location>
        <begin position="296"/>
        <end position="316"/>
    </location>
</feature>
<organism evidence="6 7">
    <name type="scientific">Streptomyces roseicoloratus</name>
    <dbReference type="NCBI Taxonomy" id="2508722"/>
    <lineage>
        <taxon>Bacteria</taxon>
        <taxon>Bacillati</taxon>
        <taxon>Actinomycetota</taxon>
        <taxon>Actinomycetes</taxon>
        <taxon>Kitasatosporales</taxon>
        <taxon>Streptomycetaceae</taxon>
        <taxon>Streptomyces</taxon>
    </lineage>
</organism>
<keyword evidence="7" id="KW-1185">Reference proteome</keyword>
<dbReference type="InterPro" id="IPR006530">
    <property type="entry name" value="YD"/>
</dbReference>
<feature type="compositionally biased region" description="Polar residues" evidence="3">
    <location>
        <begin position="301"/>
        <end position="313"/>
    </location>
</feature>
<evidence type="ECO:0000313" key="7">
    <source>
        <dbReference type="Proteomes" id="UP001250858"/>
    </source>
</evidence>
<accession>A0ABY9RWA4</accession>
<keyword evidence="2" id="KW-0175">Coiled coil</keyword>
<feature type="compositionally biased region" description="Low complexity" evidence="3">
    <location>
        <begin position="866"/>
        <end position="883"/>
    </location>
</feature>
<evidence type="ECO:0000256" key="1">
    <source>
        <dbReference type="ARBA" id="ARBA00022737"/>
    </source>
</evidence>
<proteinExistence type="predicted"/>
<dbReference type="EMBL" id="CP133762">
    <property type="protein sequence ID" value="WMX46452.1"/>
    <property type="molecule type" value="Genomic_DNA"/>
</dbReference>
<name>A0ABY9RWA4_9ACTN</name>
<keyword evidence="4" id="KW-0812">Transmembrane</keyword>
<dbReference type="Proteomes" id="UP001250858">
    <property type="component" value="Chromosome"/>
</dbReference>
<gene>
    <name evidence="6" type="ORF">RGF97_18610</name>
</gene>
<dbReference type="Gene3D" id="2.180.10.10">
    <property type="entry name" value="RHS repeat-associated core"/>
    <property type="match status" value="2"/>
</dbReference>
<dbReference type="NCBIfam" id="TIGR03696">
    <property type="entry name" value="Rhs_assc_core"/>
    <property type="match status" value="1"/>
</dbReference>
<keyword evidence="4" id="KW-0472">Membrane</keyword>
<feature type="domain" description="Teneurin-like YD-shell" evidence="5">
    <location>
        <begin position="961"/>
        <end position="1162"/>
    </location>
</feature>
<evidence type="ECO:0000256" key="3">
    <source>
        <dbReference type="SAM" id="MobiDB-lite"/>
    </source>
</evidence>
<keyword evidence="4" id="KW-1133">Transmembrane helix</keyword>
<evidence type="ECO:0000259" key="5">
    <source>
        <dbReference type="Pfam" id="PF25023"/>
    </source>
</evidence>
<feature type="coiled-coil region" evidence="2">
    <location>
        <begin position="1373"/>
        <end position="1400"/>
    </location>
</feature>
<dbReference type="Pfam" id="PF25023">
    <property type="entry name" value="TEN_YD-shell"/>
    <property type="match status" value="1"/>
</dbReference>
<dbReference type="PANTHER" id="PTHR32305">
    <property type="match status" value="1"/>
</dbReference>
<evidence type="ECO:0000256" key="2">
    <source>
        <dbReference type="SAM" id="Coils"/>
    </source>
</evidence>
<dbReference type="RefSeq" id="WP_309548978.1">
    <property type="nucleotide sequence ID" value="NZ_CP133762.1"/>
</dbReference>
<dbReference type="NCBIfam" id="TIGR01643">
    <property type="entry name" value="YD_repeat_2x"/>
    <property type="match status" value="2"/>
</dbReference>
<protein>
    <submittedName>
        <fullName evidence="6">RHS repeat-associated core domain-containing protein</fullName>
    </submittedName>
</protein>
<sequence>MHPGTLPKPGASTKRCYPVVWTPPGKSDPETDWFHKYVVEQITDTDRTGKSDDLVTRYAYHGDAGWRRAEPNGITDPKYLTWSQWQGYGKVSVTGGNGQTMKSRVDYTYLQGLDGDKLPGSTSTRTEKVTDSTGVEYTGHKEFTGFKIEEQAYDLAVGGKVVSKTITQPWKAETATQTASWGTTKATVVRPQSTRVLHRQSDNTWTQTKSVSTYDTTVPGTRLKTTEDLGDTAKSNDEKCTRTSYADVPAQNVYAQVARTETVSVSCGTTPDRTKQVISDQKTTYNAAGDAITSERLTGYDGTTPNYQPTSTTEYDEYGRPTLVKDADLNPTKTAYTDTNGLLTRTTVTNALNHVTVTDHAPAWGVSTGVTDPNKKRTDMQYDALGRLTKVWLADRAKSSTPSIKYSYDVSRDKPVVVKTETLRNDGSYEASYQLYDSLLRLRQTQNPGAGGTSLVSDVWYDGTGKKKKSNATYNAAEQPSGKLITVLDGQIGAQNVYEYDGLGRTTADITLIAGVEQWRTTTTYDGNAVHVDPPVGGVPTTTISDVHGRTTELRHYRTASPQPTGPGIQYDTITYTYTERGLLETVTDSQDNVWRYGYDQLGRKISAEDPDAGTTTFGYDKLDRLEWTRSARGKTLWTTYDALGRETGTWEGEKKTTAKRLTESLYDNTGYLGQPWASVRYIDGVEAYSSYVQVRDALYRPQRTDYYVAAGVSDQLKGTYSFTTSYALDGTVKSTGMPAAGKLPVETFAYTYDELGRPDTMTGSQSTYVKDTLYTGTGQLKGLVMAAGSGRQVQQSFAYEKGTDRLIGSTVDVEGAADPVKATAYAYDQSGNVLSATDTAEPLADVQCFAYDAGQRLTEAWTPAATGDAATGSGTVGSTQSGKRPTACDAAPGASPLGGPSAYWTSYVTDSIGNRQKDVTHDTGLDASKDVTRTFTYGENSSGPHAVTTVTRTAPAGSTTSTYAYDASGNTTSRKTGEAEQAIEWDAEGKPTKITEPDGKVSSFVYDADGNRAVRTDASGTTLYLPGMELKLPAGTGTEVQATRYYSFAGQTVAVRQDNGDLSFLGADHQSTGLVAVAAATGLVTRRRQDPYGNSRGAAPTAWPGEKGFVGGTLDAQSGLTHVGAREYDPSLGKFLSVDPVMDPQDPAQMNAYSYAHNSPITKSDPTGLRPMGPTDSPVTDYYWAKDRGMTTGYYTQKNGEWDWHQTARKDPESQAKYRAYRANPRHYKVYHYDAKVVEKQRADADKRAADRRAAEQAQKREKEGGFFGWMKEMAGNAWDSGKKWVKDHETFLIGVAAGVGCAVALATVVASAACAVIAGAVVGVGAWQYKHPGSTDTDEALGYIGQGSAGAAAGLAQGQLIRGGIQGLMAKRAAQREAQETERIARIVEREAKEKEDKFYENYM</sequence>
<dbReference type="PANTHER" id="PTHR32305:SF17">
    <property type="entry name" value="TRNA NUCLEASE WAPA"/>
    <property type="match status" value="1"/>
</dbReference>
<keyword evidence="1" id="KW-0677">Repeat</keyword>
<feature type="transmembrane region" description="Helical" evidence="4">
    <location>
        <begin position="1293"/>
        <end position="1326"/>
    </location>
</feature>
<dbReference type="InterPro" id="IPR022385">
    <property type="entry name" value="Rhs_assc_core"/>
</dbReference>
<evidence type="ECO:0000313" key="6">
    <source>
        <dbReference type="EMBL" id="WMX46452.1"/>
    </source>
</evidence>
<dbReference type="InterPro" id="IPR056823">
    <property type="entry name" value="TEN-like_YD-shell"/>
</dbReference>
<feature type="region of interest" description="Disordered" evidence="3">
    <location>
        <begin position="866"/>
        <end position="896"/>
    </location>
</feature>
<dbReference type="InterPro" id="IPR050708">
    <property type="entry name" value="T6SS_VgrG/RHS"/>
</dbReference>
<feature type="region of interest" description="Disordered" evidence="3">
    <location>
        <begin position="216"/>
        <end position="237"/>
    </location>
</feature>
<evidence type="ECO:0000256" key="4">
    <source>
        <dbReference type="SAM" id="Phobius"/>
    </source>
</evidence>